<dbReference type="Proteomes" id="UP000492821">
    <property type="component" value="Unassembled WGS sequence"/>
</dbReference>
<evidence type="ECO:0000313" key="1">
    <source>
        <dbReference type="Proteomes" id="UP000492821"/>
    </source>
</evidence>
<organism evidence="1 2">
    <name type="scientific">Panagrellus redivivus</name>
    <name type="common">Microworm</name>
    <dbReference type="NCBI Taxonomy" id="6233"/>
    <lineage>
        <taxon>Eukaryota</taxon>
        <taxon>Metazoa</taxon>
        <taxon>Ecdysozoa</taxon>
        <taxon>Nematoda</taxon>
        <taxon>Chromadorea</taxon>
        <taxon>Rhabditida</taxon>
        <taxon>Tylenchina</taxon>
        <taxon>Panagrolaimomorpha</taxon>
        <taxon>Panagrolaimoidea</taxon>
        <taxon>Panagrolaimidae</taxon>
        <taxon>Panagrellus</taxon>
    </lineage>
</organism>
<keyword evidence="1" id="KW-1185">Reference proteome</keyword>
<protein>
    <submittedName>
        <fullName evidence="2">HEPN_Cthe2314 domain-containing protein</fullName>
    </submittedName>
</protein>
<dbReference type="AlphaFoldDB" id="A0A7E5A1K4"/>
<sequence length="81" mass="9235">MARKVHQTELNLLKIPGVGKAFNFLHKMMKGARNELIHHGMSFTKDHRPEFYALDDAMVVYLKNPSTPSLYSHFSTVTTST</sequence>
<evidence type="ECO:0000313" key="2">
    <source>
        <dbReference type="WBParaSite" id="Pan_g8183.t2"/>
    </source>
</evidence>
<accession>A0A7E5A1K4</accession>
<reference evidence="1" key="1">
    <citation type="journal article" date="2013" name="Genetics">
        <title>The draft genome and transcriptome of Panagrellus redivivus are shaped by the harsh demands of a free-living lifestyle.</title>
        <authorList>
            <person name="Srinivasan J."/>
            <person name="Dillman A.R."/>
            <person name="Macchietto M.G."/>
            <person name="Heikkinen L."/>
            <person name="Lakso M."/>
            <person name="Fracchia K.M."/>
            <person name="Antoshechkin I."/>
            <person name="Mortazavi A."/>
            <person name="Wong G."/>
            <person name="Sternberg P.W."/>
        </authorList>
    </citation>
    <scope>NUCLEOTIDE SEQUENCE [LARGE SCALE GENOMIC DNA]</scope>
    <source>
        <strain evidence="1">MT8872</strain>
    </source>
</reference>
<reference evidence="2" key="2">
    <citation type="submission" date="2020-10" db="UniProtKB">
        <authorList>
            <consortium name="WormBaseParasite"/>
        </authorList>
    </citation>
    <scope>IDENTIFICATION</scope>
</reference>
<dbReference type="WBParaSite" id="Pan_g8183.t2">
    <property type="protein sequence ID" value="Pan_g8183.t2"/>
    <property type="gene ID" value="Pan_g8183"/>
</dbReference>
<name>A0A7E5A1K4_PANRE</name>
<proteinExistence type="predicted"/>